<name>A0A0P0GH89_9BACE</name>
<dbReference type="InterPro" id="IPR036890">
    <property type="entry name" value="HATPase_C_sf"/>
</dbReference>
<keyword evidence="4 9" id="KW-0808">Transferase</keyword>
<feature type="domain" description="Histidine kinase" evidence="8">
    <location>
        <begin position="261"/>
        <end position="475"/>
    </location>
</feature>
<evidence type="ECO:0000256" key="2">
    <source>
        <dbReference type="ARBA" id="ARBA00012438"/>
    </source>
</evidence>
<dbReference type="SMART" id="SM00387">
    <property type="entry name" value="HATPase_c"/>
    <property type="match status" value="1"/>
</dbReference>
<evidence type="ECO:0000259" key="8">
    <source>
        <dbReference type="PROSITE" id="PS50109"/>
    </source>
</evidence>
<evidence type="ECO:0000313" key="9">
    <source>
        <dbReference type="EMBL" id="ALJ61791.1"/>
    </source>
</evidence>
<dbReference type="Pfam" id="PF00512">
    <property type="entry name" value="HisKA"/>
    <property type="match status" value="1"/>
</dbReference>
<evidence type="ECO:0000256" key="3">
    <source>
        <dbReference type="ARBA" id="ARBA00022553"/>
    </source>
</evidence>
<dbReference type="Gene3D" id="1.10.287.130">
    <property type="match status" value="1"/>
</dbReference>
<dbReference type="InterPro" id="IPR003661">
    <property type="entry name" value="HisK_dim/P_dom"/>
</dbReference>
<comment type="catalytic activity">
    <reaction evidence="1">
        <text>ATP + protein L-histidine = ADP + protein N-phospho-L-histidine.</text>
        <dbReference type="EC" id="2.7.13.3"/>
    </reaction>
</comment>
<evidence type="ECO:0000256" key="6">
    <source>
        <dbReference type="ARBA" id="ARBA00023012"/>
    </source>
</evidence>
<keyword evidence="7" id="KW-1133">Transmembrane helix</keyword>
<proteinExistence type="predicted"/>
<keyword evidence="7" id="KW-0812">Transmembrane</keyword>
<dbReference type="PROSITE" id="PS50109">
    <property type="entry name" value="HIS_KIN"/>
    <property type="match status" value="1"/>
</dbReference>
<dbReference type="PANTHER" id="PTHR43711:SF31">
    <property type="entry name" value="HISTIDINE KINASE"/>
    <property type="match status" value="1"/>
</dbReference>
<gene>
    <name evidence="9" type="primary">barA_4</name>
    <name evidence="9" type="ORF">BcellWH2_04576</name>
</gene>
<keyword evidence="7" id="KW-0472">Membrane</keyword>
<dbReference type="SUPFAM" id="SSF47384">
    <property type="entry name" value="Homodimeric domain of signal transducing histidine kinase"/>
    <property type="match status" value="1"/>
</dbReference>
<evidence type="ECO:0000256" key="7">
    <source>
        <dbReference type="SAM" id="Phobius"/>
    </source>
</evidence>
<dbReference type="InterPro" id="IPR003594">
    <property type="entry name" value="HATPase_dom"/>
</dbReference>
<dbReference type="PANTHER" id="PTHR43711">
    <property type="entry name" value="TWO-COMPONENT HISTIDINE KINASE"/>
    <property type="match status" value="1"/>
</dbReference>
<reference evidence="9 10" key="1">
    <citation type="journal article" date="2015" name="Science">
        <title>Genetic determinants of in vivo fitness and diet responsiveness in multiple human gut Bacteroides.</title>
        <authorList>
            <person name="Wu M."/>
            <person name="McNulty N.P."/>
            <person name="Rodionov D.A."/>
            <person name="Khoroshkin M.S."/>
            <person name="Griffin N.W."/>
            <person name="Cheng J."/>
            <person name="Latreille P."/>
            <person name="Kerstetter R.A."/>
            <person name="Terrapon N."/>
            <person name="Henrissat B."/>
            <person name="Osterman A.L."/>
            <person name="Gordon J.I."/>
        </authorList>
    </citation>
    <scope>NUCLEOTIDE SEQUENCE [LARGE SCALE GENOMIC DNA]</scope>
    <source>
        <strain evidence="9 10">WH2</strain>
    </source>
</reference>
<feature type="transmembrane region" description="Helical" evidence="7">
    <location>
        <begin position="77"/>
        <end position="102"/>
    </location>
</feature>
<dbReference type="PRINTS" id="PR00344">
    <property type="entry name" value="BCTRLSENSOR"/>
</dbReference>
<dbReference type="Gene3D" id="3.30.450.20">
    <property type="entry name" value="PAS domain"/>
    <property type="match status" value="1"/>
</dbReference>
<protein>
    <recommendedName>
        <fullName evidence="2">histidine kinase</fullName>
        <ecNumber evidence="2">2.7.13.3</ecNumber>
    </recommendedName>
</protein>
<dbReference type="AlphaFoldDB" id="A0A0P0GH89"/>
<keyword evidence="3" id="KW-0597">Phosphoprotein</keyword>
<dbReference type="PATRIC" id="fig|246787.4.peg.4729"/>
<keyword evidence="5 9" id="KW-0418">Kinase</keyword>
<dbReference type="InterPro" id="IPR004358">
    <property type="entry name" value="Sig_transdc_His_kin-like_C"/>
</dbReference>
<dbReference type="InterPro" id="IPR050736">
    <property type="entry name" value="Sensor_HK_Regulatory"/>
</dbReference>
<evidence type="ECO:0000256" key="1">
    <source>
        <dbReference type="ARBA" id="ARBA00000085"/>
    </source>
</evidence>
<sequence length="484" mass="56176">MYICKMSYSSAMKKRYQLLKRVSIILIFFVLFTKMHAVEPQYAEPQDIQKTETNIEVEEHPQDYIVIKIPFQAKYKPLFICIIVLALSSICFFIIYPLLLYVRESKRKRTAQRELTREKELLSLSLEKSNIYAWKYIEKTNAFICDKEFFEHLDMPFRAFTLQEMAEAIHPEDRVDVLNTFYHVKNQPDSKTHTQCRCNFNGKGYIWYELRYVNPTEAMAETASIIGLITNVQHFKDKEEELMRAKDLAIEAELKQSFLANMSHEIRTPLNAIVGFSNLLVSEDDLPDEEKADFINTINTNCELLLKLINDILELSRIESGNMTFSYSTCNLNNWVDSMYLTHSLLIPKEIEFIKEVPDAAFFINTDVNRLSQIMTNFLNNATKFTKSGYIKLGYEIDFSTYEVSIYVEDTGKGIPKEEQRMIFERFYKQDEFVQGTGLGLSISMVIAEKLGGKISVASEIGKGSRFTFLLPYHNESEEFFSAG</sequence>
<dbReference type="SUPFAM" id="SSF55874">
    <property type="entry name" value="ATPase domain of HSP90 chaperone/DNA topoisomerase II/histidine kinase"/>
    <property type="match status" value="1"/>
</dbReference>
<keyword evidence="6" id="KW-0902">Two-component regulatory system</keyword>
<dbReference type="Pfam" id="PF02518">
    <property type="entry name" value="HATPase_c"/>
    <property type="match status" value="1"/>
</dbReference>
<dbReference type="EMBL" id="CP012801">
    <property type="protein sequence ID" value="ALJ61791.1"/>
    <property type="molecule type" value="Genomic_DNA"/>
</dbReference>
<dbReference type="KEGG" id="bcel:BcellWH2_04576"/>
<dbReference type="Gene3D" id="3.30.565.10">
    <property type="entry name" value="Histidine kinase-like ATPase, C-terminal domain"/>
    <property type="match status" value="1"/>
</dbReference>
<accession>A0A0P0GH89</accession>
<evidence type="ECO:0000256" key="4">
    <source>
        <dbReference type="ARBA" id="ARBA00022679"/>
    </source>
</evidence>
<dbReference type="EC" id="2.7.13.3" evidence="2"/>
<evidence type="ECO:0000256" key="5">
    <source>
        <dbReference type="ARBA" id="ARBA00022777"/>
    </source>
</evidence>
<dbReference type="Proteomes" id="UP000061809">
    <property type="component" value="Chromosome"/>
</dbReference>
<dbReference type="SMART" id="SM00388">
    <property type="entry name" value="HisKA"/>
    <property type="match status" value="1"/>
</dbReference>
<dbReference type="FunFam" id="1.10.287.130:FF:000001">
    <property type="entry name" value="Two-component sensor histidine kinase"/>
    <property type="match status" value="1"/>
</dbReference>
<dbReference type="CDD" id="cd00082">
    <property type="entry name" value="HisKA"/>
    <property type="match status" value="1"/>
</dbReference>
<dbReference type="InterPro" id="IPR036097">
    <property type="entry name" value="HisK_dim/P_sf"/>
</dbReference>
<organism evidence="9 10">
    <name type="scientific">Bacteroides cellulosilyticus</name>
    <dbReference type="NCBI Taxonomy" id="246787"/>
    <lineage>
        <taxon>Bacteria</taxon>
        <taxon>Pseudomonadati</taxon>
        <taxon>Bacteroidota</taxon>
        <taxon>Bacteroidia</taxon>
        <taxon>Bacteroidales</taxon>
        <taxon>Bacteroidaceae</taxon>
        <taxon>Bacteroides</taxon>
    </lineage>
</organism>
<dbReference type="GO" id="GO:0000155">
    <property type="term" value="F:phosphorelay sensor kinase activity"/>
    <property type="evidence" value="ECO:0007669"/>
    <property type="project" value="InterPro"/>
</dbReference>
<evidence type="ECO:0000313" key="10">
    <source>
        <dbReference type="Proteomes" id="UP000061809"/>
    </source>
</evidence>
<dbReference type="InterPro" id="IPR005467">
    <property type="entry name" value="His_kinase_dom"/>
</dbReference>